<accession>A0ABR4JIJ5</accession>
<keyword evidence="4" id="KW-0238">DNA-binding</keyword>
<dbReference type="SMART" id="SM00066">
    <property type="entry name" value="GAL4"/>
    <property type="match status" value="1"/>
</dbReference>
<feature type="compositionally biased region" description="Basic and acidic residues" evidence="7">
    <location>
        <begin position="74"/>
        <end position="87"/>
    </location>
</feature>
<evidence type="ECO:0000256" key="2">
    <source>
        <dbReference type="ARBA" id="ARBA00022833"/>
    </source>
</evidence>
<dbReference type="SUPFAM" id="SSF57701">
    <property type="entry name" value="Zn2/Cys6 DNA-binding domain"/>
    <property type="match status" value="1"/>
</dbReference>
<dbReference type="Gene3D" id="4.10.240.10">
    <property type="entry name" value="Zn(2)-C6 fungal-type DNA-binding domain"/>
    <property type="match status" value="1"/>
</dbReference>
<evidence type="ECO:0000256" key="3">
    <source>
        <dbReference type="ARBA" id="ARBA00023015"/>
    </source>
</evidence>
<keyword evidence="5" id="KW-0804">Transcription</keyword>
<dbReference type="PANTHER" id="PTHR36206:SF12">
    <property type="entry name" value="ASPERCRYPTIN BIOSYNTHESIS CLUSTER-SPECIFIC TRANSCRIPTION REGULATOR ATNN-RELATED"/>
    <property type="match status" value="1"/>
</dbReference>
<comment type="caution">
    <text evidence="9">The sequence shown here is derived from an EMBL/GenBank/DDBJ whole genome shotgun (WGS) entry which is preliminary data.</text>
</comment>
<evidence type="ECO:0000313" key="10">
    <source>
        <dbReference type="Proteomes" id="UP001610444"/>
    </source>
</evidence>
<name>A0ABR4JIJ5_9EURO</name>
<gene>
    <name evidence="9" type="ORF">BJX68DRAFT_248319</name>
</gene>
<dbReference type="PROSITE" id="PS00463">
    <property type="entry name" value="ZN2_CY6_FUNGAL_1"/>
    <property type="match status" value="1"/>
</dbReference>
<dbReference type="InterPro" id="IPR001138">
    <property type="entry name" value="Zn2Cys6_DnaBD"/>
</dbReference>
<feature type="domain" description="Zn(2)-C6 fungal-type" evidence="8">
    <location>
        <begin position="27"/>
        <end position="57"/>
    </location>
</feature>
<feature type="region of interest" description="Disordered" evidence="7">
    <location>
        <begin position="1"/>
        <end position="25"/>
    </location>
</feature>
<evidence type="ECO:0000256" key="1">
    <source>
        <dbReference type="ARBA" id="ARBA00022723"/>
    </source>
</evidence>
<keyword evidence="3" id="KW-0805">Transcription regulation</keyword>
<dbReference type="EMBL" id="JBFXLR010000079">
    <property type="protein sequence ID" value="KAL2838917.1"/>
    <property type="molecule type" value="Genomic_DNA"/>
</dbReference>
<protein>
    <recommendedName>
        <fullName evidence="8">Zn(2)-C6 fungal-type domain-containing protein</fullName>
    </recommendedName>
</protein>
<organism evidence="9 10">
    <name type="scientific">Aspergillus pseudodeflectus</name>
    <dbReference type="NCBI Taxonomy" id="176178"/>
    <lineage>
        <taxon>Eukaryota</taxon>
        <taxon>Fungi</taxon>
        <taxon>Dikarya</taxon>
        <taxon>Ascomycota</taxon>
        <taxon>Pezizomycotina</taxon>
        <taxon>Eurotiomycetes</taxon>
        <taxon>Eurotiomycetidae</taxon>
        <taxon>Eurotiales</taxon>
        <taxon>Aspergillaceae</taxon>
        <taxon>Aspergillus</taxon>
        <taxon>Aspergillus subgen. Nidulantes</taxon>
    </lineage>
</organism>
<sequence length="303" mass="33993">MTQQSGKSAQAKKSRQGARGARKVKTGCQTCKTRHKKCDERRPECSRCLKDGWRCDFVSSSPFLASSPVMASSRDQHPDASSHDVSHTHLSTSIRTMRCPSAQPLTETELLHMEYFHLICAKEFALFFDLPVWEDLILQQTHRETFLYHAALAIGALSRNRYHPLVTSTTWQLPNAIPFSIRQYGLAIQTLHSRLQEDQSVQSLELAALASVVFSQIEFLLGMDSQLEVHLRAGCAVLEELGRRDASSTVCTRPRISGGNVDGFCGGVLLRRRSSYPDTLLSNAILQLSAQVDSFKRFRRARL</sequence>
<dbReference type="InterPro" id="IPR036864">
    <property type="entry name" value="Zn2-C6_fun-type_DNA-bd_sf"/>
</dbReference>
<dbReference type="InterPro" id="IPR052360">
    <property type="entry name" value="Transcr_Regulatory_Proteins"/>
</dbReference>
<feature type="region of interest" description="Disordered" evidence="7">
    <location>
        <begin position="68"/>
        <end position="87"/>
    </location>
</feature>
<evidence type="ECO:0000259" key="8">
    <source>
        <dbReference type="PROSITE" id="PS50048"/>
    </source>
</evidence>
<evidence type="ECO:0000256" key="7">
    <source>
        <dbReference type="SAM" id="MobiDB-lite"/>
    </source>
</evidence>
<dbReference type="RefSeq" id="XP_070893274.1">
    <property type="nucleotide sequence ID" value="XM_071041899.1"/>
</dbReference>
<reference evidence="9 10" key="1">
    <citation type="submission" date="2024-07" db="EMBL/GenBank/DDBJ databases">
        <title>Section-level genome sequencing and comparative genomics of Aspergillus sections Usti and Cavernicolus.</title>
        <authorList>
            <consortium name="Lawrence Berkeley National Laboratory"/>
            <person name="Nybo J.L."/>
            <person name="Vesth T.C."/>
            <person name="Theobald S."/>
            <person name="Frisvad J.C."/>
            <person name="Larsen T.O."/>
            <person name="Kjaerboelling I."/>
            <person name="Rothschild-Mancinelli K."/>
            <person name="Lyhne E.K."/>
            <person name="Kogle M.E."/>
            <person name="Barry K."/>
            <person name="Clum A."/>
            <person name="Na H."/>
            <person name="Ledsgaard L."/>
            <person name="Lin J."/>
            <person name="Lipzen A."/>
            <person name="Kuo A."/>
            <person name="Riley R."/>
            <person name="Mondo S."/>
            <person name="LaButti K."/>
            <person name="Haridas S."/>
            <person name="Pangalinan J."/>
            <person name="Salamov A.A."/>
            <person name="Simmons B.A."/>
            <person name="Magnuson J.K."/>
            <person name="Chen J."/>
            <person name="Drula E."/>
            <person name="Henrissat B."/>
            <person name="Wiebenga A."/>
            <person name="Lubbers R.J."/>
            <person name="Gomes A.C."/>
            <person name="Macurrencykelacurrency M.R."/>
            <person name="Stajich J."/>
            <person name="Grigoriev I.V."/>
            <person name="Mortensen U.H."/>
            <person name="De vries R.P."/>
            <person name="Baker S.E."/>
            <person name="Andersen M.R."/>
        </authorList>
    </citation>
    <scope>NUCLEOTIDE SEQUENCE [LARGE SCALE GENOMIC DNA]</scope>
    <source>
        <strain evidence="9 10">CBS 756.74</strain>
    </source>
</reference>
<dbReference type="CDD" id="cd00067">
    <property type="entry name" value="GAL4"/>
    <property type="match status" value="1"/>
</dbReference>
<dbReference type="PROSITE" id="PS50048">
    <property type="entry name" value="ZN2_CY6_FUNGAL_2"/>
    <property type="match status" value="1"/>
</dbReference>
<dbReference type="Pfam" id="PF00172">
    <property type="entry name" value="Zn_clus"/>
    <property type="match status" value="1"/>
</dbReference>
<evidence type="ECO:0000256" key="5">
    <source>
        <dbReference type="ARBA" id="ARBA00023163"/>
    </source>
</evidence>
<keyword evidence="1" id="KW-0479">Metal-binding</keyword>
<dbReference type="InterPro" id="IPR021858">
    <property type="entry name" value="Fun_TF"/>
</dbReference>
<evidence type="ECO:0000313" key="9">
    <source>
        <dbReference type="EMBL" id="KAL2838917.1"/>
    </source>
</evidence>
<dbReference type="PRINTS" id="PR00755">
    <property type="entry name" value="AFLATOXINBRP"/>
</dbReference>
<dbReference type="GeneID" id="98157063"/>
<evidence type="ECO:0000256" key="4">
    <source>
        <dbReference type="ARBA" id="ARBA00023125"/>
    </source>
</evidence>
<dbReference type="Proteomes" id="UP001610444">
    <property type="component" value="Unassembled WGS sequence"/>
</dbReference>
<keyword evidence="6" id="KW-0539">Nucleus</keyword>
<keyword evidence="2" id="KW-0862">Zinc</keyword>
<proteinExistence type="predicted"/>
<feature type="compositionally biased region" description="Basic residues" evidence="7">
    <location>
        <begin position="10"/>
        <end position="25"/>
    </location>
</feature>
<keyword evidence="10" id="KW-1185">Reference proteome</keyword>
<dbReference type="Pfam" id="PF11951">
    <property type="entry name" value="Fungal_trans_2"/>
    <property type="match status" value="1"/>
</dbReference>
<dbReference type="PANTHER" id="PTHR36206">
    <property type="entry name" value="ASPERCRYPTIN BIOSYNTHESIS CLUSTER-SPECIFIC TRANSCRIPTION REGULATOR ATNN-RELATED"/>
    <property type="match status" value="1"/>
</dbReference>
<evidence type="ECO:0000256" key="6">
    <source>
        <dbReference type="ARBA" id="ARBA00023242"/>
    </source>
</evidence>